<keyword evidence="3" id="KW-1185">Reference proteome</keyword>
<keyword evidence="1" id="KW-0812">Transmembrane</keyword>
<feature type="transmembrane region" description="Helical" evidence="1">
    <location>
        <begin position="92"/>
        <end position="120"/>
    </location>
</feature>
<dbReference type="AlphaFoldDB" id="A0A1G7E121"/>
<dbReference type="PANTHER" id="PTHR36007">
    <property type="entry name" value="TRANSPORT PROTEIN-RELATED"/>
    <property type="match status" value="1"/>
</dbReference>
<dbReference type="OrthoDB" id="360192at2"/>
<dbReference type="Proteomes" id="UP000199446">
    <property type="component" value="Unassembled WGS sequence"/>
</dbReference>
<evidence type="ECO:0000313" key="2">
    <source>
        <dbReference type="EMBL" id="SDE57180.1"/>
    </source>
</evidence>
<accession>A0A1G7E121</accession>
<dbReference type="EMBL" id="FNBC01000004">
    <property type="protein sequence ID" value="SDE57180.1"/>
    <property type="molecule type" value="Genomic_DNA"/>
</dbReference>
<organism evidence="2 3">
    <name type="scientific">Thermus arciformis</name>
    <dbReference type="NCBI Taxonomy" id="482827"/>
    <lineage>
        <taxon>Bacteria</taxon>
        <taxon>Thermotogati</taxon>
        <taxon>Deinococcota</taxon>
        <taxon>Deinococci</taxon>
        <taxon>Thermales</taxon>
        <taxon>Thermaceae</taxon>
        <taxon>Thermus</taxon>
    </lineage>
</organism>
<sequence>MDGIPPQLYVLLVAALPVVELRGAIPLGVALGLPLWEAFSLALLGNLLVAPLALWLLPWAVGVATRVPALARLWEALEARVRLKGEEQVQRLGALGLFLFVAVPLPGTGAWSGAVLAVVLGLKRRYALLAISLGVLAAGLLVLLLTGGAVAGLNYLR</sequence>
<evidence type="ECO:0000256" key="1">
    <source>
        <dbReference type="SAM" id="Phobius"/>
    </source>
</evidence>
<proteinExistence type="predicted"/>
<keyword evidence="1" id="KW-1133">Transmembrane helix</keyword>
<feature type="transmembrane region" description="Helical" evidence="1">
    <location>
        <begin position="47"/>
        <end position="71"/>
    </location>
</feature>
<dbReference type="STRING" id="482827.SAMN04488243_10441"/>
<evidence type="ECO:0000313" key="3">
    <source>
        <dbReference type="Proteomes" id="UP000199446"/>
    </source>
</evidence>
<dbReference type="RefSeq" id="WP_093005551.1">
    <property type="nucleotide sequence ID" value="NZ_FNBC01000004.1"/>
</dbReference>
<keyword evidence="1" id="KW-0472">Membrane</keyword>
<protein>
    <submittedName>
        <fullName evidence="2">Uncharacterized membrane protein</fullName>
    </submittedName>
</protein>
<gene>
    <name evidence="2" type="ORF">SAMN04488243_10441</name>
</gene>
<feature type="transmembrane region" description="Helical" evidence="1">
    <location>
        <begin position="126"/>
        <end position="156"/>
    </location>
</feature>
<reference evidence="3" key="1">
    <citation type="submission" date="2016-10" db="EMBL/GenBank/DDBJ databases">
        <authorList>
            <person name="Varghese N."/>
            <person name="Submissions S."/>
        </authorList>
    </citation>
    <scope>NUCLEOTIDE SEQUENCE [LARGE SCALE GENOMIC DNA]</scope>
    <source>
        <strain evidence="3">CGMCC 1.6992</strain>
    </source>
</reference>
<dbReference type="Pfam" id="PF06695">
    <property type="entry name" value="Sm_multidrug_ex"/>
    <property type="match status" value="1"/>
</dbReference>
<dbReference type="InterPro" id="IPR009577">
    <property type="entry name" value="Sm_multidrug_ex"/>
</dbReference>
<name>A0A1G7E121_9DEIN</name>
<dbReference type="PANTHER" id="PTHR36007:SF2">
    <property type="entry name" value="TRANSPORT PROTEIN-RELATED"/>
    <property type="match status" value="1"/>
</dbReference>